<keyword evidence="4" id="KW-0469">Meiosis</keyword>
<feature type="compositionally biased region" description="Low complexity" evidence="6">
    <location>
        <begin position="8"/>
        <end position="20"/>
    </location>
</feature>
<evidence type="ECO:0000256" key="5">
    <source>
        <dbReference type="SAM" id="Coils"/>
    </source>
</evidence>
<keyword evidence="8" id="KW-1185">Reference proteome</keyword>
<name>U6G7A1_EIMAC</name>
<keyword evidence="3" id="KW-0539">Nucleus</keyword>
<dbReference type="OMA" id="QANKGCK"/>
<keyword evidence="2" id="KW-0233">DNA recombination</keyword>
<dbReference type="AlphaFoldDB" id="U6G7A1"/>
<reference evidence="7" key="2">
    <citation type="submission" date="2013-10" db="EMBL/GenBank/DDBJ databases">
        <authorList>
            <person name="Aslett M."/>
        </authorList>
    </citation>
    <scope>NUCLEOTIDE SEQUENCE</scope>
    <source>
        <strain evidence="7">Houghton</strain>
    </source>
</reference>
<evidence type="ECO:0000256" key="6">
    <source>
        <dbReference type="SAM" id="MobiDB-lite"/>
    </source>
</evidence>
<dbReference type="GeneID" id="25268076"/>
<dbReference type="GO" id="GO:0120230">
    <property type="term" value="F:recombinase activator activity"/>
    <property type="evidence" value="ECO:0007669"/>
    <property type="project" value="TreeGrafter"/>
</dbReference>
<dbReference type="VEuPathDB" id="ToxoDB:EAH_00000060"/>
<accession>U6G7A1</accession>
<dbReference type="GO" id="GO:0007129">
    <property type="term" value="P:homologous chromosome pairing at meiosis"/>
    <property type="evidence" value="ECO:0007669"/>
    <property type="project" value="TreeGrafter"/>
</dbReference>
<dbReference type="PANTHER" id="PTHR15938:SF0">
    <property type="entry name" value="HOMOLOGOUS-PAIRING PROTEIN 2 HOMOLOG"/>
    <property type="match status" value="1"/>
</dbReference>
<organism evidence="7 8">
    <name type="scientific">Eimeria acervulina</name>
    <name type="common">Coccidian parasite</name>
    <dbReference type="NCBI Taxonomy" id="5801"/>
    <lineage>
        <taxon>Eukaryota</taxon>
        <taxon>Sar</taxon>
        <taxon>Alveolata</taxon>
        <taxon>Apicomplexa</taxon>
        <taxon>Conoidasida</taxon>
        <taxon>Coccidia</taxon>
        <taxon>Eucoccidiorida</taxon>
        <taxon>Eimeriorina</taxon>
        <taxon>Eimeriidae</taxon>
        <taxon>Eimeria</taxon>
    </lineage>
</organism>
<reference evidence="7" key="1">
    <citation type="submission" date="2013-10" db="EMBL/GenBank/DDBJ databases">
        <title>Genomic analysis of the causative agents of coccidiosis in chickens.</title>
        <authorList>
            <person name="Reid A.J."/>
            <person name="Blake D."/>
            <person name="Billington K."/>
            <person name="Browne H."/>
            <person name="Dunn M."/>
            <person name="Hung S."/>
            <person name="Kawahara F."/>
            <person name="Miranda-Saavedra D."/>
            <person name="Mourier T."/>
            <person name="Nagra H."/>
            <person name="Otto T.D."/>
            <person name="Rawlings N."/>
            <person name="Sanchez A."/>
            <person name="Sanders M."/>
            <person name="Subramaniam C."/>
            <person name="Tay Y."/>
            <person name="Dear P."/>
            <person name="Doerig C."/>
            <person name="Gruber A."/>
            <person name="Parkinson J."/>
            <person name="Shirley M."/>
            <person name="Wan K.L."/>
            <person name="Berriman M."/>
            <person name="Tomley F."/>
            <person name="Pain A."/>
        </authorList>
    </citation>
    <scope>NUCLEOTIDE SEQUENCE</scope>
    <source>
        <strain evidence="7">Houghton</strain>
    </source>
</reference>
<evidence type="ECO:0000256" key="3">
    <source>
        <dbReference type="ARBA" id="ARBA00023242"/>
    </source>
</evidence>
<feature type="compositionally biased region" description="Basic and acidic residues" evidence="6">
    <location>
        <begin position="191"/>
        <end position="203"/>
    </location>
</feature>
<dbReference type="GO" id="GO:0120231">
    <property type="term" value="C:DNA recombinase auxiliary factor complex"/>
    <property type="evidence" value="ECO:0007669"/>
    <property type="project" value="TreeGrafter"/>
</dbReference>
<feature type="region of interest" description="Disordered" evidence="6">
    <location>
        <begin position="191"/>
        <end position="218"/>
    </location>
</feature>
<evidence type="ECO:0000256" key="2">
    <source>
        <dbReference type="ARBA" id="ARBA00023172"/>
    </source>
</evidence>
<dbReference type="GO" id="GO:0010774">
    <property type="term" value="P:meiotic strand invasion involved in reciprocal meiotic recombination"/>
    <property type="evidence" value="ECO:0007669"/>
    <property type="project" value="TreeGrafter"/>
</dbReference>
<protein>
    <submittedName>
        <fullName evidence="7">TBPIP domain-containing protein, putative</fullName>
    </submittedName>
</protein>
<dbReference type="GO" id="GO:0000709">
    <property type="term" value="P:meiotic joint molecule formation"/>
    <property type="evidence" value="ECO:0007669"/>
    <property type="project" value="TreeGrafter"/>
</dbReference>
<evidence type="ECO:0000313" key="7">
    <source>
        <dbReference type="EMBL" id="CDI76025.1"/>
    </source>
</evidence>
<comment type="subcellular location">
    <subcellularLocation>
        <location evidence="1">Nucleus</location>
    </subcellularLocation>
</comment>
<dbReference type="GO" id="GO:0003690">
    <property type="term" value="F:double-stranded DNA binding"/>
    <property type="evidence" value="ECO:0007669"/>
    <property type="project" value="TreeGrafter"/>
</dbReference>
<feature type="region of interest" description="Disordered" evidence="6">
    <location>
        <begin position="1"/>
        <end position="55"/>
    </location>
</feature>
<proteinExistence type="predicted"/>
<dbReference type="Proteomes" id="UP000018050">
    <property type="component" value="Unassembled WGS sequence"/>
</dbReference>
<dbReference type="PANTHER" id="PTHR15938">
    <property type="entry name" value="TBP-1 INTERACTING PROTEIN"/>
    <property type="match status" value="1"/>
</dbReference>
<dbReference type="EMBL" id="HG670307">
    <property type="protein sequence ID" value="CDI76025.1"/>
    <property type="molecule type" value="Genomic_DNA"/>
</dbReference>
<evidence type="ECO:0000313" key="8">
    <source>
        <dbReference type="Proteomes" id="UP000018050"/>
    </source>
</evidence>
<dbReference type="OrthoDB" id="272266at2759"/>
<keyword evidence="5" id="KW-0175">Coiled coil</keyword>
<feature type="coiled-coil region" evidence="5">
    <location>
        <begin position="97"/>
        <end position="141"/>
    </location>
</feature>
<gene>
    <name evidence="7" type="ORF">EAH_00000060</name>
</gene>
<dbReference type="RefSeq" id="XP_013253321.1">
    <property type="nucleotide sequence ID" value="XM_013397867.1"/>
</dbReference>
<dbReference type="GO" id="GO:0000794">
    <property type="term" value="C:condensed nuclear chromosome"/>
    <property type="evidence" value="ECO:0007669"/>
    <property type="project" value="TreeGrafter"/>
</dbReference>
<evidence type="ECO:0000256" key="4">
    <source>
        <dbReference type="ARBA" id="ARBA00023254"/>
    </source>
</evidence>
<evidence type="ECO:0000256" key="1">
    <source>
        <dbReference type="ARBA" id="ARBA00004123"/>
    </source>
</evidence>
<dbReference type="Gene3D" id="1.10.10.10">
    <property type="entry name" value="Winged helix-like DNA-binding domain superfamily/Winged helix DNA-binding domain"/>
    <property type="match status" value="1"/>
</dbReference>
<dbReference type="InterPro" id="IPR036388">
    <property type="entry name" value="WH-like_DNA-bd_sf"/>
</dbReference>
<sequence length="218" mass="24271">MEQPTGASPPQEAAPELPQANKGCKRVATQKPPRRKKGKPETAVADSTNSEEPTPREVVLAYMRQQNRPYNLQLVFMYAQDQFGASAAENGDIAAEIQQFVKKQTALQQRMQEIRNREDLLGSLTAKVAAAEAERDAKQKKRSGRNAAAATVTAAEASAAEHLHARLHNAWAVQKRRCLQLVRLLSERAQADPKQLQEELGLERDEDFIPPEAYSKYN</sequence>